<dbReference type="Proteomes" id="UP000322915">
    <property type="component" value="Unassembled WGS sequence"/>
</dbReference>
<dbReference type="InterPro" id="IPR021318">
    <property type="entry name" value="DUF2919"/>
</dbReference>
<feature type="transmembrane region" description="Helical" evidence="1">
    <location>
        <begin position="124"/>
        <end position="143"/>
    </location>
</feature>
<keyword evidence="1" id="KW-0812">Transmembrane</keyword>
<keyword evidence="6" id="KW-1185">Reference proteome</keyword>
<proteinExistence type="predicted"/>
<dbReference type="Proteomes" id="UP000324162">
    <property type="component" value="Unassembled WGS sequence"/>
</dbReference>
<reference evidence="6 7" key="2">
    <citation type="submission" date="2019-01" db="EMBL/GenBank/DDBJ databases">
        <title>Genome sequences of marine Pseudoalteromonas species.</title>
        <authorList>
            <person name="Boraston A.B."/>
            <person name="Hehemann J.-H."/>
            <person name="Vickers C.J."/>
            <person name="Salama-Alber O."/>
            <person name="Abe K."/>
            <person name="Hettle A.J."/>
        </authorList>
    </citation>
    <scope>NUCLEOTIDE SEQUENCE [LARGE SCALE GENOMIC DNA]</scope>
    <source>
        <strain evidence="3 7">PS42</strain>
        <strain evidence="2 6">PS47</strain>
    </source>
</reference>
<reference evidence="4 5" key="1">
    <citation type="submission" date="2014-04" db="EMBL/GenBank/DDBJ databases">
        <title>Pseudoalteromonas galatheae sp. nov., isolated from a deep-sea polychaete near Canal Concepcion, Chile.</title>
        <authorList>
            <person name="Machado H.R."/>
            <person name="Gram L."/>
            <person name="Vynne N.G."/>
        </authorList>
    </citation>
    <scope>NUCLEOTIDE SEQUENCE [LARGE SCALE GENOMIC DNA]</scope>
    <source>
        <strain evidence="4 5">KMM216</strain>
    </source>
</reference>
<evidence type="ECO:0000313" key="4">
    <source>
        <dbReference type="EMBL" id="KDC51667.1"/>
    </source>
</evidence>
<protein>
    <submittedName>
        <fullName evidence="3">DUF2919 domain-containing protein</fullName>
    </submittedName>
</protein>
<keyword evidence="1" id="KW-0472">Membrane</keyword>
<evidence type="ECO:0000256" key="1">
    <source>
        <dbReference type="SAM" id="Phobius"/>
    </source>
</evidence>
<gene>
    <name evidence="4" type="ORF">DC53_07565</name>
    <name evidence="3" type="ORF">EU508_03875</name>
    <name evidence="2" type="ORF">EU509_12315</name>
</gene>
<dbReference type="AlphaFoldDB" id="A0A063KUR7"/>
<feature type="transmembrane region" description="Helical" evidence="1">
    <location>
        <begin position="99"/>
        <end position="118"/>
    </location>
</feature>
<dbReference type="OrthoDB" id="6314776at2"/>
<feature type="transmembrane region" description="Helical" evidence="1">
    <location>
        <begin position="59"/>
        <end position="78"/>
    </location>
</feature>
<dbReference type="Proteomes" id="UP000027154">
    <property type="component" value="Unassembled WGS sequence"/>
</dbReference>
<evidence type="ECO:0000313" key="3">
    <source>
        <dbReference type="EMBL" id="KAA1163692.1"/>
    </source>
</evidence>
<comment type="caution">
    <text evidence="3">The sequence shown here is derived from an EMBL/GenBank/DDBJ whole genome shotgun (WGS) entry which is preliminary data.</text>
</comment>
<dbReference type="EMBL" id="SEUK01000041">
    <property type="protein sequence ID" value="KAA1163692.1"/>
    <property type="molecule type" value="Genomic_DNA"/>
</dbReference>
<evidence type="ECO:0000313" key="6">
    <source>
        <dbReference type="Proteomes" id="UP000322915"/>
    </source>
</evidence>
<evidence type="ECO:0000313" key="7">
    <source>
        <dbReference type="Proteomes" id="UP000324162"/>
    </source>
</evidence>
<evidence type="ECO:0000313" key="2">
    <source>
        <dbReference type="EMBL" id="KAA1154286.1"/>
    </source>
</evidence>
<evidence type="ECO:0000313" key="5">
    <source>
        <dbReference type="Proteomes" id="UP000027154"/>
    </source>
</evidence>
<dbReference type="RefSeq" id="WP_008138231.1">
    <property type="nucleotide sequence ID" value="NZ_JBBMQV010000041.1"/>
</dbReference>
<organism evidence="3 7">
    <name type="scientific">Pseudoalteromonas fuliginea</name>
    <dbReference type="NCBI Taxonomy" id="1872678"/>
    <lineage>
        <taxon>Bacteria</taxon>
        <taxon>Pseudomonadati</taxon>
        <taxon>Pseudomonadota</taxon>
        <taxon>Gammaproteobacteria</taxon>
        <taxon>Alteromonadales</taxon>
        <taxon>Pseudoalteromonadaceae</taxon>
        <taxon>Pseudoalteromonas</taxon>
    </lineage>
</organism>
<dbReference type="Pfam" id="PF11143">
    <property type="entry name" value="DUF2919"/>
    <property type="match status" value="1"/>
</dbReference>
<keyword evidence="1" id="KW-1133">Transmembrane helix</keyword>
<accession>A0A063KUR7</accession>
<sequence>MSRYGPEYWDKYGSYRTPIAFHLSLLVLLRGYFIWVIAALSRRPELDLMSLFFKNKNDFFIAIAIGSIAIIPTILFCLRRPRDSHSASDRLAKVWRHMRWPLILCAVVDLTWLSIQAAHSHYRFSSFLAVQMMIVLWVLWYLVKSRYLTVFFNDWPEPTEKASEEKKRLKRD</sequence>
<feature type="transmembrane region" description="Helical" evidence="1">
    <location>
        <begin position="20"/>
        <end position="39"/>
    </location>
</feature>
<dbReference type="EMBL" id="SEUJ01000072">
    <property type="protein sequence ID" value="KAA1154286.1"/>
    <property type="molecule type" value="Genomic_DNA"/>
</dbReference>
<dbReference type="EMBL" id="JJNZ01000022">
    <property type="protein sequence ID" value="KDC51667.1"/>
    <property type="molecule type" value="Genomic_DNA"/>
</dbReference>
<name>A0A063KUR7_9GAMM</name>